<keyword evidence="2" id="KW-1185">Reference proteome</keyword>
<organism evidence="1 2">
    <name type="scientific">Dreissena polymorpha</name>
    <name type="common">Zebra mussel</name>
    <name type="synonym">Mytilus polymorpha</name>
    <dbReference type="NCBI Taxonomy" id="45954"/>
    <lineage>
        <taxon>Eukaryota</taxon>
        <taxon>Metazoa</taxon>
        <taxon>Spiralia</taxon>
        <taxon>Lophotrochozoa</taxon>
        <taxon>Mollusca</taxon>
        <taxon>Bivalvia</taxon>
        <taxon>Autobranchia</taxon>
        <taxon>Heteroconchia</taxon>
        <taxon>Euheterodonta</taxon>
        <taxon>Imparidentia</taxon>
        <taxon>Neoheterodontei</taxon>
        <taxon>Myida</taxon>
        <taxon>Dreissenoidea</taxon>
        <taxon>Dreissenidae</taxon>
        <taxon>Dreissena</taxon>
    </lineage>
</organism>
<comment type="caution">
    <text evidence="1">The sequence shown here is derived from an EMBL/GenBank/DDBJ whole genome shotgun (WGS) entry which is preliminary data.</text>
</comment>
<name>A0A9D3Z376_DREPO</name>
<gene>
    <name evidence="1" type="ORF">DPMN_068856</name>
</gene>
<dbReference type="EMBL" id="JAIWYP010000014">
    <property type="protein sequence ID" value="KAH3709394.1"/>
    <property type="molecule type" value="Genomic_DNA"/>
</dbReference>
<reference evidence="1" key="2">
    <citation type="submission" date="2020-11" db="EMBL/GenBank/DDBJ databases">
        <authorList>
            <person name="McCartney M.A."/>
            <person name="Auch B."/>
            <person name="Kono T."/>
            <person name="Mallez S."/>
            <person name="Becker A."/>
            <person name="Gohl D.M."/>
            <person name="Silverstein K.A.T."/>
            <person name="Koren S."/>
            <person name="Bechman K.B."/>
            <person name="Herman A."/>
            <person name="Abrahante J.E."/>
            <person name="Garbe J."/>
        </authorList>
    </citation>
    <scope>NUCLEOTIDE SEQUENCE</scope>
    <source>
        <strain evidence="1">Duluth1</strain>
        <tissue evidence="1">Whole animal</tissue>
    </source>
</reference>
<dbReference type="AlphaFoldDB" id="A0A9D3Z376"/>
<protein>
    <submittedName>
        <fullName evidence="1">Uncharacterized protein</fullName>
    </submittedName>
</protein>
<accession>A0A9D3Z376</accession>
<reference evidence="1" key="1">
    <citation type="journal article" date="2019" name="bioRxiv">
        <title>The Genome of the Zebra Mussel, Dreissena polymorpha: A Resource for Invasive Species Research.</title>
        <authorList>
            <person name="McCartney M.A."/>
            <person name="Auch B."/>
            <person name="Kono T."/>
            <person name="Mallez S."/>
            <person name="Zhang Y."/>
            <person name="Obille A."/>
            <person name="Becker A."/>
            <person name="Abrahante J.E."/>
            <person name="Garbe J."/>
            <person name="Badalamenti J.P."/>
            <person name="Herman A."/>
            <person name="Mangelson H."/>
            <person name="Liachko I."/>
            <person name="Sullivan S."/>
            <person name="Sone E.D."/>
            <person name="Koren S."/>
            <person name="Silverstein K.A.T."/>
            <person name="Beckman K.B."/>
            <person name="Gohl D.M."/>
        </authorList>
    </citation>
    <scope>NUCLEOTIDE SEQUENCE</scope>
    <source>
        <strain evidence="1">Duluth1</strain>
        <tissue evidence="1">Whole animal</tissue>
    </source>
</reference>
<sequence>MLQKCVDIVLYSTANAEQTYFAICGVKARRVDAESSVEAASVCGGTSHFAVMLCICPLRHAEASRDPPYDIESMHIIK</sequence>
<evidence type="ECO:0000313" key="1">
    <source>
        <dbReference type="EMBL" id="KAH3709394.1"/>
    </source>
</evidence>
<dbReference type="Proteomes" id="UP000828390">
    <property type="component" value="Unassembled WGS sequence"/>
</dbReference>
<evidence type="ECO:0000313" key="2">
    <source>
        <dbReference type="Proteomes" id="UP000828390"/>
    </source>
</evidence>
<proteinExistence type="predicted"/>